<protein>
    <recommendedName>
        <fullName evidence="3">Glycosyltransferase 61 catalytic domain-containing protein</fullName>
    </recommendedName>
</protein>
<dbReference type="AlphaFoldDB" id="A0A7S3M0X9"/>
<dbReference type="GO" id="GO:0016757">
    <property type="term" value="F:glycosyltransferase activity"/>
    <property type="evidence" value="ECO:0007669"/>
    <property type="project" value="InterPro"/>
</dbReference>
<evidence type="ECO:0000256" key="1">
    <source>
        <dbReference type="SAM" id="MobiDB-lite"/>
    </source>
</evidence>
<dbReference type="Pfam" id="PF04577">
    <property type="entry name" value="Glyco_transf_61"/>
    <property type="match status" value="1"/>
</dbReference>
<reference evidence="4" key="1">
    <citation type="submission" date="2021-01" db="EMBL/GenBank/DDBJ databases">
        <authorList>
            <person name="Corre E."/>
            <person name="Pelletier E."/>
            <person name="Niang G."/>
            <person name="Scheremetjew M."/>
            <person name="Finn R."/>
            <person name="Kale V."/>
            <person name="Holt S."/>
            <person name="Cochrane G."/>
            <person name="Meng A."/>
            <person name="Brown T."/>
            <person name="Cohen L."/>
        </authorList>
    </citation>
    <scope>NUCLEOTIDE SEQUENCE</scope>
    <source>
        <strain evidence="4">CCAP 955/1</strain>
    </source>
</reference>
<proteinExistence type="predicted"/>
<evidence type="ECO:0000313" key="4">
    <source>
        <dbReference type="EMBL" id="CAE0276525.1"/>
    </source>
</evidence>
<keyword evidence="2" id="KW-0732">Signal</keyword>
<dbReference type="InterPro" id="IPR049625">
    <property type="entry name" value="Glyco_transf_61_cat"/>
</dbReference>
<name>A0A7S3M0X9_9STRA</name>
<accession>A0A7S3M0X9</accession>
<feature type="signal peptide" evidence="2">
    <location>
        <begin position="1"/>
        <end position="19"/>
    </location>
</feature>
<feature type="region of interest" description="Disordered" evidence="1">
    <location>
        <begin position="309"/>
        <end position="335"/>
    </location>
</feature>
<evidence type="ECO:0000259" key="3">
    <source>
        <dbReference type="Pfam" id="PF04577"/>
    </source>
</evidence>
<dbReference type="EMBL" id="HBIC01010762">
    <property type="protein sequence ID" value="CAE0276525.1"/>
    <property type="molecule type" value="Transcribed_RNA"/>
</dbReference>
<sequence length="557" mass="61687">MSMIYSTSVFALLMWFASGDVTENSSLFSDMAKILSNKRTVTAACTSEPDAQAPWIFQKFDEARLNKDKWFKEYDIGESTLPVMKKLAQVPPNPNMFDMPSEFLESRWPQTPERNICKSFQNCSREQILDDVLGFKESFGGRKIALFEDVWVDGRGLIVHRQTCKAVRNGACLPAQDKFTPIVAKERPEEIFPMVLSLATSWRGTWHFPMEDVAALAHIDRKILDKMVFHLPAKTDYIISWLTNLGVTPERMVMGTVACQVLLIPQMRCGEPLFSQLEWMREAYLPEETAQQRAAVGFNYRAMPTGASPAVATTSTTGKVSSTVSSTTSDGTTTKKERMEAKANAIATAASTATTSATKDLPAAKPLTLLMIERNQNRGVVNMNEVHNYATTFARDHSLKLLVHSDLAFPALLDQMRNFAQADIVLAPHGAGLLFTTFLPYTSCVIEFSHPSNPYCYAHIAYVRNLSYVMMDMRDNTMNLNQAKVGLERCIHAVTMKKQELGIAIGELKNVPELNANTASGSNGGSSTGSVVEAVTEVIKTDSVIKDVLTTLSNFVP</sequence>
<gene>
    <name evidence="4" type="ORF">SELO1098_LOCUS5355</name>
</gene>
<organism evidence="4">
    <name type="scientific">Spumella elongata</name>
    <dbReference type="NCBI Taxonomy" id="89044"/>
    <lineage>
        <taxon>Eukaryota</taxon>
        <taxon>Sar</taxon>
        <taxon>Stramenopiles</taxon>
        <taxon>Ochrophyta</taxon>
        <taxon>Chrysophyceae</taxon>
        <taxon>Chromulinales</taxon>
        <taxon>Chromulinaceae</taxon>
        <taxon>Spumella</taxon>
    </lineage>
</organism>
<feature type="compositionally biased region" description="Low complexity" evidence="1">
    <location>
        <begin position="313"/>
        <end position="332"/>
    </location>
</feature>
<evidence type="ECO:0000256" key="2">
    <source>
        <dbReference type="SAM" id="SignalP"/>
    </source>
</evidence>
<feature type="chain" id="PRO_5031537557" description="Glycosyltransferase 61 catalytic domain-containing protein" evidence="2">
    <location>
        <begin position="20"/>
        <end position="557"/>
    </location>
</feature>
<feature type="domain" description="Glycosyltransferase 61 catalytic" evidence="3">
    <location>
        <begin position="354"/>
        <end position="446"/>
    </location>
</feature>